<accession>A0A835CR16</accession>
<dbReference type="InterPro" id="IPR039577">
    <property type="entry name" value="Rad18"/>
</dbReference>
<feature type="region of interest" description="Disordered" evidence="19">
    <location>
        <begin position="645"/>
        <end position="687"/>
    </location>
</feature>
<feature type="compositionally biased region" description="Low complexity" evidence="19">
    <location>
        <begin position="390"/>
        <end position="414"/>
    </location>
</feature>
<dbReference type="PROSITE" id="PS50089">
    <property type="entry name" value="ZF_RING_2"/>
    <property type="match status" value="1"/>
</dbReference>
<dbReference type="GO" id="GO:0003697">
    <property type="term" value="F:single-stranded DNA binding"/>
    <property type="evidence" value="ECO:0007669"/>
    <property type="project" value="InterPro"/>
</dbReference>
<dbReference type="Pfam" id="PF13923">
    <property type="entry name" value="zf-C3HC4_2"/>
    <property type="match status" value="1"/>
</dbReference>
<evidence type="ECO:0000256" key="9">
    <source>
        <dbReference type="ARBA" id="ARBA00022771"/>
    </source>
</evidence>
<dbReference type="FunFam" id="3.30.160.60:FF:000331">
    <property type="entry name" value="E3 ubiquitin-protein ligase RAD18"/>
    <property type="match status" value="1"/>
</dbReference>
<gene>
    <name evidence="23" type="ORF">HCN44_005151</name>
</gene>
<feature type="domain" description="RING-type" evidence="20">
    <location>
        <begin position="25"/>
        <end position="62"/>
    </location>
</feature>
<dbReference type="PANTHER" id="PTHR14134:SF2">
    <property type="entry name" value="E3 UBIQUITIN-PROTEIN LIGASE RAD18"/>
    <property type="match status" value="1"/>
</dbReference>
<dbReference type="GO" id="GO:0006281">
    <property type="term" value="P:DNA repair"/>
    <property type="evidence" value="ECO:0007669"/>
    <property type="project" value="UniProtKB-KW"/>
</dbReference>
<dbReference type="AlphaFoldDB" id="A0A835CR16"/>
<keyword evidence="8 18" id="KW-0227">DNA damage</keyword>
<dbReference type="GO" id="GO:0097505">
    <property type="term" value="C:Rad6-Rad18 complex"/>
    <property type="evidence" value="ECO:0007669"/>
    <property type="project" value="TreeGrafter"/>
</dbReference>
<evidence type="ECO:0000256" key="11">
    <source>
        <dbReference type="ARBA" id="ARBA00022833"/>
    </source>
</evidence>
<keyword evidence="9 17" id="KW-0863">Zinc-finger</keyword>
<evidence type="ECO:0000259" key="21">
    <source>
        <dbReference type="PROSITE" id="PS50800"/>
    </source>
</evidence>
<dbReference type="PROSITE" id="PS50800">
    <property type="entry name" value="SAP"/>
    <property type="match status" value="1"/>
</dbReference>
<evidence type="ECO:0000256" key="12">
    <source>
        <dbReference type="ARBA" id="ARBA00023125"/>
    </source>
</evidence>
<dbReference type="GO" id="GO:0006513">
    <property type="term" value="P:protein monoubiquitination"/>
    <property type="evidence" value="ECO:0007669"/>
    <property type="project" value="InterPro"/>
</dbReference>
<keyword evidence="6" id="KW-0808">Transferase</keyword>
<feature type="compositionally biased region" description="Low complexity" evidence="19">
    <location>
        <begin position="371"/>
        <end position="383"/>
    </location>
</feature>
<evidence type="ECO:0000256" key="10">
    <source>
        <dbReference type="ARBA" id="ARBA00022786"/>
    </source>
</evidence>
<organism evidence="23 24">
    <name type="scientific">Aphidius gifuensis</name>
    <name type="common">Parasitoid wasp</name>
    <dbReference type="NCBI Taxonomy" id="684658"/>
    <lineage>
        <taxon>Eukaryota</taxon>
        <taxon>Metazoa</taxon>
        <taxon>Ecdysozoa</taxon>
        <taxon>Arthropoda</taxon>
        <taxon>Hexapoda</taxon>
        <taxon>Insecta</taxon>
        <taxon>Pterygota</taxon>
        <taxon>Neoptera</taxon>
        <taxon>Endopterygota</taxon>
        <taxon>Hymenoptera</taxon>
        <taxon>Apocrita</taxon>
        <taxon>Ichneumonoidea</taxon>
        <taxon>Braconidae</taxon>
        <taxon>Aphidiinae</taxon>
        <taxon>Aphidius</taxon>
    </lineage>
</organism>
<comment type="similarity">
    <text evidence="4">Belongs to the RAD18 family.</text>
</comment>
<dbReference type="PROSITE" id="PS51908">
    <property type="entry name" value="ZF_UBZ4"/>
    <property type="match status" value="1"/>
</dbReference>
<dbReference type="SMART" id="SM00184">
    <property type="entry name" value="RING"/>
    <property type="match status" value="1"/>
</dbReference>
<dbReference type="PROSITE" id="PS00518">
    <property type="entry name" value="ZF_RING_1"/>
    <property type="match status" value="1"/>
</dbReference>
<dbReference type="EMBL" id="JACMRX010000003">
    <property type="protein sequence ID" value="KAF7992807.1"/>
    <property type="molecule type" value="Genomic_DNA"/>
</dbReference>
<dbReference type="GO" id="GO:0006301">
    <property type="term" value="P:DNA damage tolerance"/>
    <property type="evidence" value="ECO:0007669"/>
    <property type="project" value="InterPro"/>
</dbReference>
<dbReference type="CDD" id="cd16529">
    <property type="entry name" value="RING-HC_RAD18"/>
    <property type="match status" value="1"/>
</dbReference>
<dbReference type="Gene3D" id="3.30.40.10">
    <property type="entry name" value="Zinc/RING finger domain, C3HC4 (zinc finger)"/>
    <property type="match status" value="1"/>
</dbReference>
<dbReference type="InterPro" id="IPR006642">
    <property type="entry name" value="Rad18_UBZ4"/>
</dbReference>
<evidence type="ECO:0000256" key="17">
    <source>
        <dbReference type="PROSITE-ProRule" id="PRU00175"/>
    </source>
</evidence>
<evidence type="ECO:0000313" key="23">
    <source>
        <dbReference type="EMBL" id="KAF7992807.1"/>
    </source>
</evidence>
<dbReference type="InterPro" id="IPR013083">
    <property type="entry name" value="Znf_RING/FYVE/PHD"/>
</dbReference>
<comment type="pathway">
    <text evidence="3">Protein modification; protein ubiquitination.</text>
</comment>
<dbReference type="EC" id="2.3.2.27" evidence="5"/>
<evidence type="ECO:0000256" key="5">
    <source>
        <dbReference type="ARBA" id="ARBA00012483"/>
    </source>
</evidence>
<proteinExistence type="inferred from homology"/>
<evidence type="ECO:0000256" key="2">
    <source>
        <dbReference type="ARBA" id="ARBA00004123"/>
    </source>
</evidence>
<evidence type="ECO:0000256" key="3">
    <source>
        <dbReference type="ARBA" id="ARBA00004906"/>
    </source>
</evidence>
<evidence type="ECO:0000256" key="18">
    <source>
        <dbReference type="PROSITE-ProRule" id="PRU01256"/>
    </source>
</evidence>
<dbReference type="Proteomes" id="UP000639338">
    <property type="component" value="Unassembled WGS sequence"/>
</dbReference>
<dbReference type="GO" id="GO:0061630">
    <property type="term" value="F:ubiquitin protein ligase activity"/>
    <property type="evidence" value="ECO:0007669"/>
    <property type="project" value="UniProtKB-EC"/>
</dbReference>
<feature type="region of interest" description="Disordered" evidence="19">
    <location>
        <begin position="149"/>
        <end position="175"/>
    </location>
</feature>
<keyword evidence="7" id="KW-0479">Metal-binding</keyword>
<evidence type="ECO:0000259" key="20">
    <source>
        <dbReference type="PROSITE" id="PS50089"/>
    </source>
</evidence>
<comment type="caution">
    <text evidence="23">The sequence shown here is derived from an EMBL/GenBank/DDBJ whole genome shotgun (WGS) entry which is preliminary data.</text>
</comment>
<reference evidence="23 24" key="1">
    <citation type="submission" date="2020-08" db="EMBL/GenBank/DDBJ databases">
        <title>Aphidius gifuensis genome sequencing and assembly.</title>
        <authorList>
            <person name="Du Z."/>
        </authorList>
    </citation>
    <scope>NUCLEOTIDE SEQUENCE [LARGE SCALE GENOMIC DNA]</scope>
    <source>
        <strain evidence="23">YNYX2018</strain>
        <tissue evidence="23">Adults</tissue>
    </source>
</reference>
<dbReference type="OrthoDB" id="6499288at2759"/>
<sequence>MGKFAEISWPADYSELKRMEELLVCGICYDYMETSVMTPCSHNYCSLCIRKYLHYKTQCPACFEKTFEKDLHTNRILDEIIIYFQKIREKLVDCIVGAKLLTNNDQDETNAIIKSPKTPPVRPARTNQVLKTPTKSDTIIESNCHQESVTNTTVDNEKPQTSNFIDTSNMSSPSTSGIPKIAKLFTPKSRKIPEKQLITIKQVACPVCSVEISETHINKHLDACLKRETMIHQPRRINNKRRPLPKLVTKLMKDSELKKKMKEYNLPINGDRKTLENRFHKYVTLYNSECDKEEPRNPQELVKQLDDEENLEKKNQLKNINIGKLKVTRNTEQNIIEIAQKNYLEANKQSFQALIDTMKKRDTNINKQSTSKILNDNNDNINIKNDKSIKTSSPVKNLNQSNNNDDSSFDNSMSIFESGFQDTSDDSSCPLQRYTSTHPVNFLSVEIDENAMSPQKLKPVNVQDTTKTASKVNVEENLSIFDQSTDIDSSDNEDEVINCSPPSKKIQEKKTKLTEKENNKQDVNKETTKVSNIKEIQAKKLAKSIVEDFIVDSSDDAADDDVDNLKIPNDSNNLKEINNISQENNDKPIESIAVSRPIRKRNFPSRFSSFETIDSAKLAQPTRLESIESLNNEIDENAISVVNENDDNSLKRRRRRKCVTPNEENKNPPRRPIRKRDLSTVLQDAQK</sequence>
<dbReference type="FunFam" id="3.30.40.10:FF:000172">
    <property type="entry name" value="E3 ubiquitin-protein ligase RAD18"/>
    <property type="match status" value="1"/>
</dbReference>
<keyword evidence="11" id="KW-0862">Zinc</keyword>
<dbReference type="InterPro" id="IPR003034">
    <property type="entry name" value="SAP_dom"/>
</dbReference>
<protein>
    <recommendedName>
        <fullName evidence="5">RING-type E3 ubiquitin transferase</fullName>
        <ecNumber evidence="5">2.3.2.27</ecNumber>
    </recommendedName>
    <alternativeName>
        <fullName evidence="15 16">RING-type E3 ubiquitin transferase RAD18</fullName>
    </alternativeName>
</protein>
<name>A0A835CR16_APHGI</name>
<dbReference type="SUPFAM" id="SSF57850">
    <property type="entry name" value="RING/U-box"/>
    <property type="match status" value="1"/>
</dbReference>
<dbReference type="GO" id="GO:0008270">
    <property type="term" value="F:zinc ion binding"/>
    <property type="evidence" value="ECO:0007669"/>
    <property type="project" value="UniProtKB-KW"/>
</dbReference>
<feature type="region of interest" description="Disordered" evidence="19">
    <location>
        <begin position="366"/>
        <end position="428"/>
    </location>
</feature>
<evidence type="ECO:0000256" key="7">
    <source>
        <dbReference type="ARBA" id="ARBA00022723"/>
    </source>
</evidence>
<dbReference type="PANTHER" id="PTHR14134">
    <property type="entry name" value="E3 UBIQUITIN-PROTEIN LIGASE RAD18"/>
    <property type="match status" value="1"/>
</dbReference>
<evidence type="ECO:0000259" key="22">
    <source>
        <dbReference type="PROSITE" id="PS51908"/>
    </source>
</evidence>
<comment type="subcellular location">
    <subcellularLocation>
        <location evidence="2">Nucleus</location>
    </subcellularLocation>
</comment>
<dbReference type="UniPathway" id="UPA00143"/>
<evidence type="ECO:0000256" key="15">
    <source>
        <dbReference type="ARBA" id="ARBA00031783"/>
    </source>
</evidence>
<comment type="catalytic activity">
    <reaction evidence="1">
        <text>S-ubiquitinyl-[E2 ubiquitin-conjugating enzyme]-L-cysteine + [acceptor protein]-L-lysine = [E2 ubiquitin-conjugating enzyme]-L-cysteine + N(6)-ubiquitinyl-[acceptor protein]-L-lysine.</text>
        <dbReference type="EC" id="2.3.2.27"/>
    </reaction>
</comment>
<evidence type="ECO:0000256" key="6">
    <source>
        <dbReference type="ARBA" id="ARBA00022679"/>
    </source>
</evidence>
<evidence type="ECO:0000256" key="8">
    <source>
        <dbReference type="ARBA" id="ARBA00022763"/>
    </source>
</evidence>
<feature type="region of interest" description="Disordered" evidence="19">
    <location>
        <begin position="484"/>
        <end position="523"/>
    </location>
</feature>
<keyword evidence="13 18" id="KW-0234">DNA repair</keyword>
<feature type="compositionally biased region" description="Basic and acidic residues" evidence="19">
    <location>
        <begin position="505"/>
        <end position="523"/>
    </location>
</feature>
<feature type="domain" description="UBZ4-type" evidence="22">
    <location>
        <begin position="202"/>
        <end position="229"/>
    </location>
</feature>
<evidence type="ECO:0000313" key="24">
    <source>
        <dbReference type="Proteomes" id="UP000639338"/>
    </source>
</evidence>
<evidence type="ECO:0000256" key="19">
    <source>
        <dbReference type="SAM" id="MobiDB-lite"/>
    </source>
</evidence>
<evidence type="ECO:0000256" key="1">
    <source>
        <dbReference type="ARBA" id="ARBA00000900"/>
    </source>
</evidence>
<feature type="domain" description="SAP" evidence="21">
    <location>
        <begin position="249"/>
        <end position="283"/>
    </location>
</feature>
<evidence type="ECO:0000256" key="13">
    <source>
        <dbReference type="ARBA" id="ARBA00023204"/>
    </source>
</evidence>
<dbReference type="GO" id="GO:0005634">
    <property type="term" value="C:nucleus"/>
    <property type="evidence" value="ECO:0007669"/>
    <property type="project" value="UniProtKB-SubCell"/>
</dbReference>
<evidence type="ECO:0000256" key="14">
    <source>
        <dbReference type="ARBA" id="ARBA00023242"/>
    </source>
</evidence>
<keyword evidence="12" id="KW-0238">DNA-binding</keyword>
<dbReference type="Gene3D" id="3.30.160.60">
    <property type="entry name" value="Classic Zinc Finger"/>
    <property type="match status" value="1"/>
</dbReference>
<dbReference type="SMART" id="SM00734">
    <property type="entry name" value="ZnF_Rad18"/>
    <property type="match status" value="1"/>
</dbReference>
<dbReference type="InterPro" id="IPR017907">
    <property type="entry name" value="Znf_RING_CS"/>
</dbReference>
<evidence type="ECO:0000256" key="16">
    <source>
        <dbReference type="ARBA" id="ARBA00082369"/>
    </source>
</evidence>
<dbReference type="InterPro" id="IPR001841">
    <property type="entry name" value="Znf_RING"/>
</dbReference>
<keyword evidence="24" id="KW-1185">Reference proteome</keyword>
<keyword evidence="14" id="KW-0539">Nucleus</keyword>
<evidence type="ECO:0000256" key="4">
    <source>
        <dbReference type="ARBA" id="ARBA00009506"/>
    </source>
</evidence>
<keyword evidence="10" id="KW-0833">Ubl conjugation pathway</keyword>